<organism evidence="2 3">
    <name type="scientific">Tulasnella calospora MUT 4182</name>
    <dbReference type="NCBI Taxonomy" id="1051891"/>
    <lineage>
        <taxon>Eukaryota</taxon>
        <taxon>Fungi</taxon>
        <taxon>Dikarya</taxon>
        <taxon>Basidiomycota</taxon>
        <taxon>Agaricomycotina</taxon>
        <taxon>Agaricomycetes</taxon>
        <taxon>Cantharellales</taxon>
        <taxon>Tulasnellaceae</taxon>
        <taxon>Tulasnella</taxon>
    </lineage>
</organism>
<name>A0A0C3Q5P9_9AGAM</name>
<dbReference type="InterPro" id="IPR011989">
    <property type="entry name" value="ARM-like"/>
</dbReference>
<dbReference type="HOGENOM" id="CLU_003886_2_0_1"/>
<dbReference type="GO" id="GO:0006606">
    <property type="term" value="P:protein import into nucleus"/>
    <property type="evidence" value="ECO:0007669"/>
    <property type="project" value="TreeGrafter"/>
</dbReference>
<dbReference type="PANTHER" id="PTHR10997">
    <property type="entry name" value="IMPORTIN-7, 8, 11"/>
    <property type="match status" value="1"/>
</dbReference>
<dbReference type="Pfam" id="PF25758">
    <property type="entry name" value="TPR_IPO11"/>
    <property type="match status" value="1"/>
</dbReference>
<proteinExistence type="predicted"/>
<dbReference type="GO" id="GO:0005635">
    <property type="term" value="C:nuclear envelope"/>
    <property type="evidence" value="ECO:0007669"/>
    <property type="project" value="TreeGrafter"/>
</dbReference>
<dbReference type="Gene3D" id="1.25.10.10">
    <property type="entry name" value="Leucine-rich Repeat Variant"/>
    <property type="match status" value="1"/>
</dbReference>
<dbReference type="GO" id="GO:0005829">
    <property type="term" value="C:cytosol"/>
    <property type="evidence" value="ECO:0007669"/>
    <property type="project" value="TreeGrafter"/>
</dbReference>
<feature type="domain" description="Importin-7/11-like TPR repeats" evidence="1">
    <location>
        <begin position="671"/>
        <end position="1033"/>
    </location>
</feature>
<accession>A0A0C3Q5P9</accession>
<sequence>MASVDELYAAILKYVTEGPSAMKQNEAALQEMLKGQGMLLKLQQIALRRDIGPIVRQQAIVQAKNNTQLQWKSRAKTSEEDLVQLRQNVFLFIDEPDEVVARNNQMMLAKAARVDFPNRWPDLLDTIMGHIQVNVQARLASPLPDEAVLLRSRRSLGLLNAVLKEFVSMRSPIGTQICTKASAKVYPFLAPLVEQLTTLLNTSLTPATINQPSTVYDVEITRLSWKCWSKMMLWAWGRTKKLSPEEEQAFRDFFSASSSTVQQMWNYRMGAVQVAGSSPDAVTAQCLELLTKLVRGLGKSFRKMQTVAASRFVVLPGSTDLVMWYWSKVAETAQAGEELITGKSLPGFERHVYLLFFTIESSLVPYPVPLVIQGMAIFKDSLSQWSPKKKEDSMDADQHVETLSQSMVTDAVSLLITRYIPLKPSDLERWEVDPEEFLNAEDKENDQWEFDIRPCAERVLMALALQYPDYVTPLLQQLFQGIISSPPTDLNGILQREAIYCALGRCAGRMKGTINLDEWLPILESEARNTNSEYRLLKRRIAWLLGKWHHDDSRPLAVHVKVWEVLLAVLTDRSAGSDSAVRLAAVIALRDCVENNDFDIESFHPFLEQFLANLYPVISESETVESKRRVFKTMNSIVGAAGPRIVPLLQPVAAPLPALWTEADTEYLLKQEILIFVKDLVEASKEHSGVLHPLVVMLIQQGMAPGARAQLDIDSLGLWEAAIRNCPSLQPVPGQQGLLDLLPPLVETLGSDMDAQANSNHLLESYYLIDCPLILQLCSQQLLSAYATAHQQALPTSIKDLTESLELLIQLSGSALAWAEAIHSSGLFASLLKYALLSKGSVSVLCDHFYLFSRMVMQDPDVFVQLVASAAPALGQTPEEAFNNLMDVWWRNFDSMAESRHRKMTAMSMANLTTTAQSQVMDRLATEISNVWLDVLGEIKEAEADDPDNPPLHTYWNDGSEPPHYWMRGTENTLEEDRRRDLWIKDPVQTIKLTKYIGEKLKITEAKTGKAAFDQAFTDKVDPTVLKQLQEALAT</sequence>
<dbReference type="EMBL" id="KN823060">
    <property type="protein sequence ID" value="KIO24485.1"/>
    <property type="molecule type" value="Genomic_DNA"/>
</dbReference>
<evidence type="ECO:0000313" key="2">
    <source>
        <dbReference type="EMBL" id="KIO24485.1"/>
    </source>
</evidence>
<dbReference type="STRING" id="1051891.A0A0C3Q5P9"/>
<dbReference type="OrthoDB" id="361693at2759"/>
<gene>
    <name evidence="2" type="ORF">M407DRAFT_26098</name>
</gene>
<dbReference type="SUPFAM" id="SSF48371">
    <property type="entry name" value="ARM repeat"/>
    <property type="match status" value="1"/>
</dbReference>
<dbReference type="AlphaFoldDB" id="A0A0C3Q5P9"/>
<reference evidence="2 3" key="1">
    <citation type="submission" date="2014-04" db="EMBL/GenBank/DDBJ databases">
        <authorList>
            <consortium name="DOE Joint Genome Institute"/>
            <person name="Kuo A."/>
            <person name="Girlanda M."/>
            <person name="Perotto S."/>
            <person name="Kohler A."/>
            <person name="Nagy L.G."/>
            <person name="Floudas D."/>
            <person name="Copeland A."/>
            <person name="Barry K.W."/>
            <person name="Cichocki N."/>
            <person name="Veneault-Fourrey C."/>
            <person name="LaButti K."/>
            <person name="Lindquist E.A."/>
            <person name="Lipzen A."/>
            <person name="Lundell T."/>
            <person name="Morin E."/>
            <person name="Murat C."/>
            <person name="Sun H."/>
            <person name="Tunlid A."/>
            <person name="Henrissat B."/>
            <person name="Grigoriev I.V."/>
            <person name="Hibbett D.S."/>
            <person name="Martin F."/>
            <person name="Nordberg H.P."/>
            <person name="Cantor M.N."/>
            <person name="Hua S.X."/>
        </authorList>
    </citation>
    <scope>NUCLEOTIDE SEQUENCE [LARGE SCALE GENOMIC DNA]</scope>
    <source>
        <strain evidence="2 3">MUT 4182</strain>
    </source>
</reference>
<reference evidence="3" key="2">
    <citation type="submission" date="2015-01" db="EMBL/GenBank/DDBJ databases">
        <title>Evolutionary Origins and Diversification of the Mycorrhizal Mutualists.</title>
        <authorList>
            <consortium name="DOE Joint Genome Institute"/>
            <consortium name="Mycorrhizal Genomics Consortium"/>
            <person name="Kohler A."/>
            <person name="Kuo A."/>
            <person name="Nagy L.G."/>
            <person name="Floudas D."/>
            <person name="Copeland A."/>
            <person name="Barry K.W."/>
            <person name="Cichocki N."/>
            <person name="Veneault-Fourrey C."/>
            <person name="LaButti K."/>
            <person name="Lindquist E.A."/>
            <person name="Lipzen A."/>
            <person name="Lundell T."/>
            <person name="Morin E."/>
            <person name="Murat C."/>
            <person name="Riley R."/>
            <person name="Ohm R."/>
            <person name="Sun H."/>
            <person name="Tunlid A."/>
            <person name="Henrissat B."/>
            <person name="Grigoriev I.V."/>
            <person name="Hibbett D.S."/>
            <person name="Martin F."/>
        </authorList>
    </citation>
    <scope>NUCLEOTIDE SEQUENCE [LARGE SCALE GENOMIC DNA]</scope>
    <source>
        <strain evidence="3">MUT 4182</strain>
    </source>
</reference>
<dbReference type="PANTHER" id="PTHR10997:SF7">
    <property type="entry name" value="IMPORTIN-11"/>
    <property type="match status" value="1"/>
</dbReference>
<keyword evidence="3" id="KW-1185">Reference proteome</keyword>
<protein>
    <recommendedName>
        <fullName evidence="1">Importin-7/11-like TPR repeats domain-containing protein</fullName>
    </recommendedName>
</protein>
<evidence type="ECO:0000313" key="3">
    <source>
        <dbReference type="Proteomes" id="UP000054248"/>
    </source>
</evidence>
<evidence type="ECO:0000259" key="1">
    <source>
        <dbReference type="Pfam" id="PF25758"/>
    </source>
</evidence>
<dbReference type="Proteomes" id="UP000054248">
    <property type="component" value="Unassembled WGS sequence"/>
</dbReference>
<dbReference type="InterPro" id="IPR058669">
    <property type="entry name" value="TPR_IPO7/11-like"/>
</dbReference>
<dbReference type="InterPro" id="IPR016024">
    <property type="entry name" value="ARM-type_fold"/>
</dbReference>